<reference evidence="1 2" key="1">
    <citation type="submission" date="2024-07" db="EMBL/GenBank/DDBJ databases">
        <title>Marimonas sp.nov., isolated from tidal-flat sediment.</title>
        <authorList>
            <person name="Jayan J.N."/>
            <person name="Lee S.S."/>
        </authorList>
    </citation>
    <scope>NUCLEOTIDE SEQUENCE [LARGE SCALE GENOMIC DNA]</scope>
    <source>
        <strain evidence="1 2">MJW-29</strain>
    </source>
</reference>
<sequence>MPTASATPPIFAQVLSEAYEVFACPAPSNLNVCTKCCMDLADHDAMLACHPSQIEEKHLISWFNAAFVLSEFPQSVRTFLAPRIMAFAAGTNDYIHHELMFERLRLGDAQLWSDAQNDVIRAYHRTYFDWYRRRSEDDPFLDDILCTFSLTHFPAEDGIDCLNRWRDEELFDRLWLDSQHAGGATLWQSVWWDWDPGGMHPSIAEAKRQIDAWYYGPVLRGRIDRFLETADPTTNRWSRAAELEVALARGR</sequence>
<evidence type="ECO:0000313" key="2">
    <source>
        <dbReference type="Proteomes" id="UP001556098"/>
    </source>
</evidence>
<accession>A0ABV3RHK9</accession>
<keyword evidence="2" id="KW-1185">Reference proteome</keyword>
<dbReference type="RefSeq" id="WP_367876151.1">
    <property type="nucleotide sequence ID" value="NZ_JBFNXX010000001.1"/>
</dbReference>
<dbReference type="EMBL" id="JBFNXX010000001">
    <property type="protein sequence ID" value="MEW9918455.1"/>
    <property type="molecule type" value="Genomic_DNA"/>
</dbReference>
<gene>
    <name evidence="1" type="ORF">AB2B41_02475</name>
</gene>
<organism evidence="1 2">
    <name type="scientific">Sulfitobacter sediminis</name>
    <dbReference type="NCBI Taxonomy" id="3234186"/>
    <lineage>
        <taxon>Bacteria</taxon>
        <taxon>Pseudomonadati</taxon>
        <taxon>Pseudomonadota</taxon>
        <taxon>Alphaproteobacteria</taxon>
        <taxon>Rhodobacterales</taxon>
        <taxon>Roseobacteraceae</taxon>
        <taxon>Sulfitobacter</taxon>
    </lineage>
</organism>
<proteinExistence type="predicted"/>
<comment type="caution">
    <text evidence="1">The sequence shown here is derived from an EMBL/GenBank/DDBJ whole genome shotgun (WGS) entry which is preliminary data.</text>
</comment>
<name>A0ABV3RHK9_9RHOB</name>
<evidence type="ECO:0000313" key="1">
    <source>
        <dbReference type="EMBL" id="MEW9918455.1"/>
    </source>
</evidence>
<protein>
    <submittedName>
        <fullName evidence="1">Uncharacterized protein</fullName>
    </submittedName>
</protein>
<dbReference type="Proteomes" id="UP001556098">
    <property type="component" value="Unassembled WGS sequence"/>
</dbReference>